<dbReference type="EMBL" id="JACHWZ010000026">
    <property type="protein sequence ID" value="MBB3063202.1"/>
    <property type="molecule type" value="Genomic_DNA"/>
</dbReference>
<accession>A0A7W4WG72</accession>
<evidence type="ECO:0000256" key="3">
    <source>
        <dbReference type="ARBA" id="ARBA00022691"/>
    </source>
</evidence>
<keyword evidence="2 5" id="KW-0808">Transferase</keyword>
<evidence type="ECO:0000313" key="6">
    <source>
        <dbReference type="Proteomes" id="UP000535937"/>
    </source>
</evidence>
<evidence type="ECO:0000313" key="5">
    <source>
        <dbReference type="EMBL" id="MBB3063202.1"/>
    </source>
</evidence>
<sequence>MNTLLSQLLQQDPGETLWIADENSKELLVEGFTFAGDLLSNRWDIAKLAEGRVRRSCFNDFRFEELEQRYRRIVYPVSKEKAVVHHIINCTPDALTEGGELILLGGKQSGIKTYAAKAAQRFAGGKNLQKHGANYSSTNIRSGETATGTMLDDQDYSHLRQRETLNRLYSKPGLFGWDKIDTGSALLAQQFTHCPPVDNASVVDLGCGYGYLCTQLSTLGDYRFTATDNNAAALLACTKNFQDLGLQGVVLPSNAGDELESDIADYLICNPPFHQGFQVEGDLTDRFLKQAARLLKPGGQALFVVNEFIPLGKKAGACFAEVEMIAKDQGFCVYRLRNPGEFKT</sequence>
<protein>
    <submittedName>
        <fullName evidence="5">16S rRNA (Guanine1207-N2)-methyltransferase</fullName>
        <ecNumber evidence="5">2.1.1.172</ecNumber>
    </submittedName>
</protein>
<dbReference type="EC" id="2.1.1.172" evidence="5"/>
<dbReference type="PANTHER" id="PTHR47816">
    <property type="entry name" value="RIBOSOMAL RNA SMALL SUBUNIT METHYLTRANSFERASE C"/>
    <property type="match status" value="1"/>
</dbReference>
<dbReference type="SUPFAM" id="SSF53335">
    <property type="entry name" value="S-adenosyl-L-methionine-dependent methyltransferases"/>
    <property type="match status" value="1"/>
</dbReference>
<evidence type="ECO:0000259" key="4">
    <source>
        <dbReference type="Pfam" id="PF05175"/>
    </source>
</evidence>
<dbReference type="RefSeq" id="WP_183463166.1">
    <property type="nucleotide sequence ID" value="NZ_JACHWZ010000026.1"/>
</dbReference>
<dbReference type="InterPro" id="IPR007848">
    <property type="entry name" value="Small_mtfrase_dom"/>
</dbReference>
<evidence type="ECO:0000256" key="2">
    <source>
        <dbReference type="ARBA" id="ARBA00022679"/>
    </source>
</evidence>
<dbReference type="CDD" id="cd02440">
    <property type="entry name" value="AdoMet_MTases"/>
    <property type="match status" value="1"/>
</dbReference>
<feature type="domain" description="Methyltransferase small" evidence="4">
    <location>
        <begin position="168"/>
        <end position="335"/>
    </location>
</feature>
<dbReference type="InterPro" id="IPR029063">
    <property type="entry name" value="SAM-dependent_MTases_sf"/>
</dbReference>
<name>A0A7W4WG72_9GAMM</name>
<evidence type="ECO:0000256" key="1">
    <source>
        <dbReference type="ARBA" id="ARBA00022603"/>
    </source>
</evidence>
<reference evidence="5 6" key="1">
    <citation type="submission" date="2020-08" db="EMBL/GenBank/DDBJ databases">
        <title>Genomic Encyclopedia of Type Strains, Phase III (KMG-III): the genomes of soil and plant-associated and newly described type strains.</title>
        <authorList>
            <person name="Whitman W."/>
        </authorList>
    </citation>
    <scope>NUCLEOTIDE SEQUENCE [LARGE SCALE GENOMIC DNA]</scope>
    <source>
        <strain evidence="5 6">CECT 8799</strain>
    </source>
</reference>
<comment type="caution">
    <text evidence="5">The sequence shown here is derived from an EMBL/GenBank/DDBJ whole genome shotgun (WGS) entry which is preliminary data.</text>
</comment>
<keyword evidence="1 5" id="KW-0489">Methyltransferase</keyword>
<dbReference type="Proteomes" id="UP000535937">
    <property type="component" value="Unassembled WGS sequence"/>
</dbReference>
<gene>
    <name evidence="5" type="ORF">FHS09_004055</name>
</gene>
<dbReference type="PANTHER" id="PTHR47816:SF4">
    <property type="entry name" value="RIBOSOMAL RNA SMALL SUBUNIT METHYLTRANSFERASE C"/>
    <property type="match status" value="1"/>
</dbReference>
<proteinExistence type="predicted"/>
<dbReference type="Pfam" id="PF05175">
    <property type="entry name" value="MTS"/>
    <property type="match status" value="1"/>
</dbReference>
<dbReference type="InterPro" id="IPR046977">
    <property type="entry name" value="RsmC/RlmG"/>
</dbReference>
<keyword evidence="6" id="KW-1185">Reference proteome</keyword>
<dbReference type="Gene3D" id="3.40.50.150">
    <property type="entry name" value="Vaccinia Virus protein VP39"/>
    <property type="match status" value="2"/>
</dbReference>
<dbReference type="AlphaFoldDB" id="A0A7W4WG72"/>
<organism evidence="5 6">
    <name type="scientific">Microbulbifer rhizosphaerae</name>
    <dbReference type="NCBI Taxonomy" id="1562603"/>
    <lineage>
        <taxon>Bacteria</taxon>
        <taxon>Pseudomonadati</taxon>
        <taxon>Pseudomonadota</taxon>
        <taxon>Gammaproteobacteria</taxon>
        <taxon>Cellvibrionales</taxon>
        <taxon>Microbulbiferaceae</taxon>
        <taxon>Microbulbifer</taxon>
    </lineage>
</organism>
<dbReference type="GO" id="GO:0052914">
    <property type="term" value="F:16S rRNA (guanine(1207)-N(2))-methyltransferase activity"/>
    <property type="evidence" value="ECO:0007669"/>
    <property type="project" value="UniProtKB-EC"/>
</dbReference>
<keyword evidence="3" id="KW-0949">S-adenosyl-L-methionine</keyword>
<dbReference type="PRINTS" id="PR00507">
    <property type="entry name" value="N12N6MTFRASE"/>
</dbReference>